<dbReference type="PROSITE" id="PS51000">
    <property type="entry name" value="HTH_DEOR_2"/>
    <property type="match status" value="1"/>
</dbReference>
<keyword evidence="1" id="KW-0805">Transcription regulation</keyword>
<dbReference type="Pfam" id="PF13280">
    <property type="entry name" value="WYL"/>
    <property type="match status" value="1"/>
</dbReference>
<keyword evidence="5" id="KW-1185">Reference proteome</keyword>
<evidence type="ECO:0000256" key="1">
    <source>
        <dbReference type="ARBA" id="ARBA00023015"/>
    </source>
</evidence>
<keyword evidence="2" id="KW-0804">Transcription</keyword>
<accession>A0A9X2XZX1</accession>
<dbReference type="PANTHER" id="PTHR34580:SF1">
    <property type="entry name" value="PROTEIN PAFC"/>
    <property type="match status" value="1"/>
</dbReference>
<dbReference type="Pfam" id="PF08279">
    <property type="entry name" value="HTH_11"/>
    <property type="match status" value="1"/>
</dbReference>
<dbReference type="Gene3D" id="1.10.10.10">
    <property type="entry name" value="Winged helix-like DNA-binding domain superfamily/Winged helix DNA-binding domain"/>
    <property type="match status" value="1"/>
</dbReference>
<dbReference type="InterPro" id="IPR028349">
    <property type="entry name" value="PafC-like"/>
</dbReference>
<dbReference type="Pfam" id="PF25583">
    <property type="entry name" value="WCX"/>
    <property type="match status" value="1"/>
</dbReference>
<gene>
    <name evidence="4" type="ORF">OCK74_23045</name>
</gene>
<dbReference type="InterPro" id="IPR001034">
    <property type="entry name" value="DeoR_HTH"/>
</dbReference>
<feature type="domain" description="HTH deoR-type" evidence="3">
    <location>
        <begin position="3"/>
        <end position="58"/>
    </location>
</feature>
<dbReference type="InterPro" id="IPR036388">
    <property type="entry name" value="WH-like_DNA-bd_sf"/>
</dbReference>
<reference evidence="4" key="1">
    <citation type="submission" date="2022-09" db="EMBL/GenBank/DDBJ databases">
        <authorList>
            <person name="Yuan C."/>
            <person name="Ke Z."/>
        </authorList>
    </citation>
    <scope>NUCLEOTIDE SEQUENCE</scope>
    <source>
        <strain evidence="4">LB-8</strain>
    </source>
</reference>
<dbReference type="InterPro" id="IPR013196">
    <property type="entry name" value="HTH_11"/>
</dbReference>
<reference evidence="4" key="2">
    <citation type="submission" date="2023-04" db="EMBL/GenBank/DDBJ databases">
        <title>Paracnuella aquatica gen. nov., sp. nov., a member of the family Chitinophagaceae isolated from a hot spring.</title>
        <authorList>
            <person name="Wang C."/>
        </authorList>
    </citation>
    <scope>NUCLEOTIDE SEQUENCE</scope>
    <source>
        <strain evidence="4">LB-8</strain>
    </source>
</reference>
<evidence type="ECO:0000313" key="5">
    <source>
        <dbReference type="Proteomes" id="UP001155483"/>
    </source>
</evidence>
<dbReference type="EMBL" id="JAOTIF010000027">
    <property type="protein sequence ID" value="MCU7552016.1"/>
    <property type="molecule type" value="Genomic_DNA"/>
</dbReference>
<dbReference type="InterPro" id="IPR057727">
    <property type="entry name" value="WCX_dom"/>
</dbReference>
<dbReference type="PIRSF" id="PIRSF016838">
    <property type="entry name" value="PafC"/>
    <property type="match status" value="1"/>
</dbReference>
<evidence type="ECO:0000313" key="4">
    <source>
        <dbReference type="EMBL" id="MCU7552016.1"/>
    </source>
</evidence>
<proteinExistence type="predicted"/>
<protein>
    <submittedName>
        <fullName evidence="4">YafY family transcriptional regulator</fullName>
    </submittedName>
</protein>
<name>A0A9X2XZX1_9BACT</name>
<evidence type="ECO:0000256" key="2">
    <source>
        <dbReference type="ARBA" id="ARBA00023163"/>
    </source>
</evidence>
<organism evidence="4 5">
    <name type="scientific">Paraflavisolibacter caeni</name>
    <dbReference type="NCBI Taxonomy" id="2982496"/>
    <lineage>
        <taxon>Bacteria</taxon>
        <taxon>Pseudomonadati</taxon>
        <taxon>Bacteroidota</taxon>
        <taxon>Chitinophagia</taxon>
        <taxon>Chitinophagales</taxon>
        <taxon>Chitinophagaceae</taxon>
        <taxon>Paraflavisolibacter</taxon>
    </lineage>
</organism>
<dbReference type="InterPro" id="IPR051534">
    <property type="entry name" value="CBASS_pafABC_assoc_protein"/>
</dbReference>
<comment type="caution">
    <text evidence="4">The sequence shown here is derived from an EMBL/GenBank/DDBJ whole genome shotgun (WGS) entry which is preliminary data.</text>
</comment>
<dbReference type="InterPro" id="IPR026881">
    <property type="entry name" value="WYL_dom"/>
</dbReference>
<dbReference type="SUPFAM" id="SSF46785">
    <property type="entry name" value="Winged helix' DNA-binding domain"/>
    <property type="match status" value="1"/>
</dbReference>
<dbReference type="GO" id="GO:0003700">
    <property type="term" value="F:DNA-binding transcription factor activity"/>
    <property type="evidence" value="ECO:0007669"/>
    <property type="project" value="InterPro"/>
</dbReference>
<dbReference type="RefSeq" id="WP_279299453.1">
    <property type="nucleotide sequence ID" value="NZ_JAOTIF010000027.1"/>
</dbReference>
<dbReference type="PROSITE" id="PS52050">
    <property type="entry name" value="WYL"/>
    <property type="match status" value="1"/>
</dbReference>
<sequence length="322" mass="36798">MNRIDRLSAILIQLQSRPLVKAQDLAEKFAISLRTVYRDIRALEEAGVPVIGEAGTGYRLMEGYKLPPIMFNQDEASALLTAAKLMQSMSDKPSSKHYGSALDKIKAVLRMSEKEHISEIDQHIAVVTHPAFVYQKPEELHLQKLLKAIASFRAIRFEYSSIGKGETLQRKAEPVGIYYQGSHWYLVAFCLLRNDYRNFRTDRIANLVITDEKITQSHPPLQDFINKMADKREVHKVVIEVERDIVKYLGDQKYYSGFVKEEPAGDYIQMTFLTGSLTGFARWFMLFGDRASILEPLELNDVIADIARSILKKVQKRLTLLT</sequence>
<dbReference type="InterPro" id="IPR036390">
    <property type="entry name" value="WH_DNA-bd_sf"/>
</dbReference>
<dbReference type="AlphaFoldDB" id="A0A9X2XZX1"/>
<dbReference type="Proteomes" id="UP001155483">
    <property type="component" value="Unassembled WGS sequence"/>
</dbReference>
<evidence type="ECO:0000259" key="3">
    <source>
        <dbReference type="PROSITE" id="PS51000"/>
    </source>
</evidence>
<dbReference type="PANTHER" id="PTHR34580">
    <property type="match status" value="1"/>
</dbReference>